<protein>
    <submittedName>
        <fullName evidence="3">Serine hydrolase domain-containing protein</fullName>
    </submittedName>
</protein>
<dbReference type="Gene3D" id="3.40.710.10">
    <property type="entry name" value="DD-peptidase/beta-lactamase superfamily"/>
    <property type="match status" value="1"/>
</dbReference>
<dbReference type="RefSeq" id="WP_231488199.1">
    <property type="nucleotide sequence ID" value="NZ_BAAAZO010000014.1"/>
</dbReference>
<sequence length="317" mass="33547">MNTFWGDPALAERAQGLLGARHPVAAVATVTRSGVVTAGWGCAPEADFEIGSISKGITGLLYRDAVERQVVRADTSLGELLPLDDSPVARIELGAISQHRSGLPSVPSPVRRALRFRVRGENPYGDTLEELLAQARSAIPGPPRPRYSHFAFELLGHALASAVGTSYPELVADRLAGRLGLKSWYAPSLPVDLRAMSLTGRDRRGRPRQVWTGEALAPTGGVRSSVGDLADLAKALLDERAVGHSALDPVARFGSSGVMIGAAWLTQEHKGRAVTWHNGGTGGFRSWLGLDREAGTGAVVLSATSVSVDRAGFRLLP</sequence>
<reference evidence="4" key="1">
    <citation type="journal article" date="2019" name="Int. J. Syst. Evol. Microbiol.">
        <title>The Global Catalogue of Microorganisms (GCM) 10K type strain sequencing project: providing services to taxonomists for standard genome sequencing and annotation.</title>
        <authorList>
            <consortium name="The Broad Institute Genomics Platform"/>
            <consortium name="The Broad Institute Genome Sequencing Center for Infectious Disease"/>
            <person name="Wu L."/>
            <person name="Ma J."/>
        </authorList>
    </citation>
    <scope>NUCLEOTIDE SEQUENCE [LARGE SCALE GENOMIC DNA]</scope>
    <source>
        <strain evidence="4">JCM 16902</strain>
    </source>
</reference>
<gene>
    <name evidence="3" type="ORF">GCM10022223_70290</name>
</gene>
<accession>A0ABP7AUS5</accession>
<comment type="caution">
    <text evidence="3">The sequence shown here is derived from an EMBL/GenBank/DDBJ whole genome shotgun (WGS) entry which is preliminary data.</text>
</comment>
<dbReference type="EMBL" id="BAAAZO010000014">
    <property type="protein sequence ID" value="GAA3640987.1"/>
    <property type="molecule type" value="Genomic_DNA"/>
</dbReference>
<dbReference type="GO" id="GO:0016787">
    <property type="term" value="F:hydrolase activity"/>
    <property type="evidence" value="ECO:0007669"/>
    <property type="project" value="UniProtKB-KW"/>
</dbReference>
<dbReference type="SUPFAM" id="SSF56601">
    <property type="entry name" value="beta-lactamase/transpeptidase-like"/>
    <property type="match status" value="1"/>
</dbReference>
<dbReference type="InterPro" id="IPR001466">
    <property type="entry name" value="Beta-lactam-related"/>
</dbReference>
<dbReference type="InterPro" id="IPR012338">
    <property type="entry name" value="Beta-lactam/transpept-like"/>
</dbReference>
<organism evidence="3 4">
    <name type="scientific">Kineosporia mesophila</name>
    <dbReference type="NCBI Taxonomy" id="566012"/>
    <lineage>
        <taxon>Bacteria</taxon>
        <taxon>Bacillati</taxon>
        <taxon>Actinomycetota</taxon>
        <taxon>Actinomycetes</taxon>
        <taxon>Kineosporiales</taxon>
        <taxon>Kineosporiaceae</taxon>
        <taxon>Kineosporia</taxon>
    </lineage>
</organism>
<evidence type="ECO:0000256" key="1">
    <source>
        <dbReference type="ARBA" id="ARBA00038473"/>
    </source>
</evidence>
<feature type="domain" description="Beta-lactamase-related" evidence="2">
    <location>
        <begin position="20"/>
        <end position="307"/>
    </location>
</feature>
<dbReference type="PANTHER" id="PTHR22935">
    <property type="entry name" value="PENICILLIN-BINDING PROTEIN"/>
    <property type="match status" value="1"/>
</dbReference>
<evidence type="ECO:0000313" key="3">
    <source>
        <dbReference type="EMBL" id="GAA3640987.1"/>
    </source>
</evidence>
<dbReference type="PANTHER" id="PTHR22935:SF95">
    <property type="entry name" value="BETA-LACTAMASE-LIKE 1-RELATED"/>
    <property type="match status" value="1"/>
</dbReference>
<dbReference type="InterPro" id="IPR051478">
    <property type="entry name" value="Beta-lactamase-like_AB/R"/>
</dbReference>
<keyword evidence="4" id="KW-1185">Reference proteome</keyword>
<name>A0ABP7AUS5_9ACTN</name>
<proteinExistence type="inferred from homology"/>
<keyword evidence="3" id="KW-0378">Hydrolase</keyword>
<dbReference type="Proteomes" id="UP001501074">
    <property type="component" value="Unassembled WGS sequence"/>
</dbReference>
<evidence type="ECO:0000259" key="2">
    <source>
        <dbReference type="Pfam" id="PF00144"/>
    </source>
</evidence>
<evidence type="ECO:0000313" key="4">
    <source>
        <dbReference type="Proteomes" id="UP001501074"/>
    </source>
</evidence>
<comment type="similarity">
    <text evidence="1">Belongs to the beta-lactamase family.</text>
</comment>
<dbReference type="Pfam" id="PF00144">
    <property type="entry name" value="Beta-lactamase"/>
    <property type="match status" value="1"/>
</dbReference>